<accession>I5BWY5</accession>
<organism evidence="1 2">
    <name type="scientific">Nitritalea halalkaliphila LW7</name>
    <dbReference type="NCBI Taxonomy" id="1189621"/>
    <lineage>
        <taxon>Bacteria</taxon>
        <taxon>Pseudomonadati</taxon>
        <taxon>Bacteroidota</taxon>
        <taxon>Cytophagia</taxon>
        <taxon>Cytophagales</taxon>
        <taxon>Cyclobacteriaceae</taxon>
        <taxon>Nitritalea</taxon>
    </lineage>
</organism>
<keyword evidence="2" id="KW-1185">Reference proteome</keyword>
<proteinExistence type="predicted"/>
<dbReference type="AlphaFoldDB" id="I5BWY5"/>
<comment type="caution">
    <text evidence="1">The sequence shown here is derived from an EMBL/GenBank/DDBJ whole genome shotgun (WGS) entry which is preliminary data.</text>
</comment>
<evidence type="ECO:0000313" key="1">
    <source>
        <dbReference type="EMBL" id="EIM74087.1"/>
    </source>
</evidence>
<sequence>MPLRLPERVYKMISSTGAECHFLPVNVSSLIKGYDAKSKLGEFGSQNKQEVTSDSFIRVKERCYKLEINRLGIPLNRLK</sequence>
<evidence type="ECO:0000313" key="2">
    <source>
        <dbReference type="Proteomes" id="UP000005551"/>
    </source>
</evidence>
<reference evidence="1 2" key="1">
    <citation type="submission" date="2012-05" db="EMBL/GenBank/DDBJ databases">
        <title>Genome sequence of Nitritalea halalkaliphila LW7.</title>
        <authorList>
            <person name="Jangir P.K."/>
            <person name="Singh A."/>
            <person name="Shivaji S."/>
            <person name="Sharma R."/>
        </authorList>
    </citation>
    <scope>NUCLEOTIDE SEQUENCE [LARGE SCALE GENOMIC DNA]</scope>
    <source>
        <strain evidence="1 2">LW7</strain>
    </source>
</reference>
<gene>
    <name evidence="1" type="ORF">A3SI_16582</name>
</gene>
<name>I5BWY5_9BACT</name>
<protein>
    <submittedName>
        <fullName evidence="1">Uncharacterized protein</fullName>
    </submittedName>
</protein>
<dbReference type="Proteomes" id="UP000005551">
    <property type="component" value="Unassembled WGS sequence"/>
</dbReference>
<dbReference type="EMBL" id="AJYA01000048">
    <property type="protein sequence ID" value="EIM74087.1"/>
    <property type="molecule type" value="Genomic_DNA"/>
</dbReference>
<dbReference type="STRING" id="1189621.A3SI_16582"/>